<evidence type="ECO:0000256" key="9">
    <source>
        <dbReference type="NCBIfam" id="TIGR00234"/>
    </source>
</evidence>
<evidence type="ECO:0000256" key="10">
    <source>
        <dbReference type="PROSITE-ProRule" id="PRU00182"/>
    </source>
</evidence>
<dbReference type="InterPro" id="IPR002307">
    <property type="entry name" value="Tyr-tRNA-ligase"/>
</dbReference>
<keyword evidence="5 10" id="KW-0694">RNA-binding</keyword>
<dbReference type="GO" id="GO:0003723">
    <property type="term" value="F:RNA binding"/>
    <property type="evidence" value="ECO:0007669"/>
    <property type="project" value="UniProtKB-KW"/>
</dbReference>
<dbReference type="InterPro" id="IPR054608">
    <property type="entry name" value="SYY-like_C"/>
</dbReference>
<keyword evidence="7 11" id="KW-0030">Aminoacyl-tRNA synthetase</keyword>
<dbReference type="PANTHER" id="PTHR11766:SF1">
    <property type="entry name" value="TYROSINE--TRNA LIGASE"/>
    <property type="match status" value="1"/>
</dbReference>
<dbReference type="Proteomes" id="UP000177579">
    <property type="component" value="Unassembled WGS sequence"/>
</dbReference>
<dbReference type="EC" id="6.1.1.1" evidence="1 9"/>
<evidence type="ECO:0000256" key="2">
    <source>
        <dbReference type="ARBA" id="ARBA00022598"/>
    </source>
</evidence>
<dbReference type="PRINTS" id="PR01040">
    <property type="entry name" value="TRNASYNTHTYR"/>
</dbReference>
<dbReference type="Pfam" id="PF00579">
    <property type="entry name" value="tRNA-synt_1b"/>
    <property type="match status" value="1"/>
</dbReference>
<feature type="domain" description="RNA-binding S4" evidence="12">
    <location>
        <begin position="343"/>
        <end position="396"/>
    </location>
</feature>
<dbReference type="SUPFAM" id="SSF52374">
    <property type="entry name" value="Nucleotidylyl transferase"/>
    <property type="match status" value="1"/>
</dbReference>
<dbReference type="GO" id="GO:0005524">
    <property type="term" value="F:ATP binding"/>
    <property type="evidence" value="ECO:0007669"/>
    <property type="project" value="UniProtKB-KW"/>
</dbReference>
<dbReference type="InterPro" id="IPR014729">
    <property type="entry name" value="Rossmann-like_a/b/a_fold"/>
</dbReference>
<dbReference type="InterPro" id="IPR002942">
    <property type="entry name" value="S4_RNA-bd"/>
</dbReference>
<evidence type="ECO:0000256" key="6">
    <source>
        <dbReference type="ARBA" id="ARBA00022917"/>
    </source>
</evidence>
<evidence type="ECO:0000256" key="11">
    <source>
        <dbReference type="RuleBase" id="RU363036"/>
    </source>
</evidence>
<dbReference type="Gene3D" id="3.40.50.620">
    <property type="entry name" value="HUPs"/>
    <property type="match status" value="1"/>
</dbReference>
<evidence type="ECO:0000313" key="14">
    <source>
        <dbReference type="Proteomes" id="UP000177579"/>
    </source>
</evidence>
<keyword evidence="4 11" id="KW-0067">ATP-binding</keyword>
<dbReference type="GO" id="GO:0005829">
    <property type="term" value="C:cytosol"/>
    <property type="evidence" value="ECO:0007669"/>
    <property type="project" value="TreeGrafter"/>
</dbReference>
<keyword evidence="3 11" id="KW-0547">Nucleotide-binding</keyword>
<dbReference type="CDD" id="cd00805">
    <property type="entry name" value="TyrRS_core"/>
    <property type="match status" value="1"/>
</dbReference>
<evidence type="ECO:0000256" key="3">
    <source>
        <dbReference type="ARBA" id="ARBA00022741"/>
    </source>
</evidence>
<evidence type="ECO:0000256" key="7">
    <source>
        <dbReference type="ARBA" id="ARBA00023146"/>
    </source>
</evidence>
<dbReference type="PROSITE" id="PS50889">
    <property type="entry name" value="S4"/>
    <property type="match status" value="1"/>
</dbReference>
<keyword evidence="6 11" id="KW-0648">Protein biosynthesis</keyword>
<evidence type="ECO:0000313" key="13">
    <source>
        <dbReference type="EMBL" id="OGF40707.1"/>
    </source>
</evidence>
<comment type="catalytic activity">
    <reaction evidence="8">
        <text>tRNA(Tyr) + L-tyrosine + ATP = L-tyrosyl-tRNA(Tyr) + AMP + diphosphate + H(+)</text>
        <dbReference type="Rhea" id="RHEA:10220"/>
        <dbReference type="Rhea" id="RHEA-COMP:9706"/>
        <dbReference type="Rhea" id="RHEA-COMP:9707"/>
        <dbReference type="ChEBI" id="CHEBI:15378"/>
        <dbReference type="ChEBI" id="CHEBI:30616"/>
        <dbReference type="ChEBI" id="CHEBI:33019"/>
        <dbReference type="ChEBI" id="CHEBI:58315"/>
        <dbReference type="ChEBI" id="CHEBI:78442"/>
        <dbReference type="ChEBI" id="CHEBI:78536"/>
        <dbReference type="ChEBI" id="CHEBI:456215"/>
        <dbReference type="EC" id="6.1.1.1"/>
    </reaction>
</comment>
<dbReference type="InterPro" id="IPR002305">
    <property type="entry name" value="aa-tRNA-synth_Ic"/>
</dbReference>
<dbReference type="Gene3D" id="3.10.290.10">
    <property type="entry name" value="RNA-binding S4 domain"/>
    <property type="match status" value="1"/>
</dbReference>
<dbReference type="InterPro" id="IPR024088">
    <property type="entry name" value="Tyr-tRNA-ligase_bac-type"/>
</dbReference>
<evidence type="ECO:0000256" key="4">
    <source>
        <dbReference type="ARBA" id="ARBA00022840"/>
    </source>
</evidence>
<dbReference type="NCBIfam" id="TIGR00234">
    <property type="entry name" value="tyrS"/>
    <property type="match status" value="1"/>
</dbReference>
<sequence>MKKIITDKQKIDELLEKGVEKIYPSKDEFRKRLLKGERIRLYCGYDPTASSLHIGNAITINKLAQFQALGHEVIFLVGSFTATIGDPTDKASARKKMTREEVDENSKLYKEQASAYLDFGGDNPAQVMNNSTWNDKLSFKDLIELSAHFTVQQMIQRDMFQKRLQEEKPIYLHEFLYPLAQAYDSVSMDVDLEIGGNDQMFNMMCGRDLMKSLGMRDKFVMTLKILADEQGKKMGKSEGNAVFLSNTPEEMYGIIMSWSDGFIAPAFELATKKTMAEVKEIKKKLGEGVNPRDMKMKLAFEIVSIVHGEKRAREAEEYFVRIVQKKEIPEEIAEKKLKIKNWKLVDLLAETELTSSKGEARRMIQQNAVRVNGKVVADAEMEIEITKEGVLLQKGKRGFVRVVLK</sequence>
<dbReference type="PANTHER" id="PTHR11766">
    <property type="entry name" value="TYROSYL-TRNA SYNTHETASE"/>
    <property type="match status" value="1"/>
</dbReference>
<name>A0A1F5TPE1_9BACT</name>
<dbReference type="Pfam" id="PF22421">
    <property type="entry name" value="SYY_C-terminal"/>
    <property type="match status" value="1"/>
</dbReference>
<proteinExistence type="inferred from homology"/>
<protein>
    <recommendedName>
        <fullName evidence="1 9">Tyrosine--tRNA ligase</fullName>
        <ecNumber evidence="1 9">6.1.1.1</ecNumber>
    </recommendedName>
</protein>
<dbReference type="SMART" id="SM00363">
    <property type="entry name" value="S4"/>
    <property type="match status" value="1"/>
</dbReference>
<accession>A0A1F5TPE1</accession>
<dbReference type="GO" id="GO:0006437">
    <property type="term" value="P:tyrosyl-tRNA aminoacylation"/>
    <property type="evidence" value="ECO:0007669"/>
    <property type="project" value="UniProtKB-UniRule"/>
</dbReference>
<evidence type="ECO:0000259" key="12">
    <source>
        <dbReference type="SMART" id="SM00363"/>
    </source>
</evidence>
<reference evidence="13 14" key="1">
    <citation type="journal article" date="2016" name="Nat. Commun.">
        <title>Thousands of microbial genomes shed light on interconnected biogeochemical processes in an aquifer system.</title>
        <authorList>
            <person name="Anantharaman K."/>
            <person name="Brown C.T."/>
            <person name="Hug L.A."/>
            <person name="Sharon I."/>
            <person name="Castelle C.J."/>
            <person name="Probst A.J."/>
            <person name="Thomas B.C."/>
            <person name="Singh A."/>
            <person name="Wilkins M.J."/>
            <person name="Karaoz U."/>
            <person name="Brodie E.L."/>
            <person name="Williams K.H."/>
            <person name="Hubbard S.S."/>
            <person name="Banfield J.F."/>
        </authorList>
    </citation>
    <scope>NUCLEOTIDE SEQUENCE [LARGE SCALE GENOMIC DNA]</scope>
</reference>
<dbReference type="AlphaFoldDB" id="A0A1F5TPE1"/>
<organism evidence="13 14">
    <name type="scientific">Candidatus Falkowbacteria bacterium RIFOXYD2_FULL_34_120</name>
    <dbReference type="NCBI Taxonomy" id="1798007"/>
    <lineage>
        <taxon>Bacteria</taxon>
        <taxon>Candidatus Falkowiibacteriota</taxon>
    </lineage>
</organism>
<evidence type="ECO:0000256" key="5">
    <source>
        <dbReference type="ARBA" id="ARBA00022884"/>
    </source>
</evidence>
<evidence type="ECO:0000256" key="1">
    <source>
        <dbReference type="ARBA" id="ARBA00013160"/>
    </source>
</evidence>
<evidence type="ECO:0000256" key="8">
    <source>
        <dbReference type="ARBA" id="ARBA00048248"/>
    </source>
</evidence>
<comment type="similarity">
    <text evidence="11">Belongs to the class-I aminoacyl-tRNA synthetase family.</text>
</comment>
<dbReference type="SUPFAM" id="SSF55174">
    <property type="entry name" value="Alpha-L RNA-binding motif"/>
    <property type="match status" value="1"/>
</dbReference>
<dbReference type="InterPro" id="IPR036986">
    <property type="entry name" value="S4_RNA-bd_sf"/>
</dbReference>
<dbReference type="Gene3D" id="1.10.240.10">
    <property type="entry name" value="Tyrosyl-Transfer RNA Synthetase"/>
    <property type="match status" value="1"/>
</dbReference>
<dbReference type="EMBL" id="MFGO01000023">
    <property type="protein sequence ID" value="OGF40707.1"/>
    <property type="molecule type" value="Genomic_DNA"/>
</dbReference>
<comment type="caution">
    <text evidence="13">The sequence shown here is derived from an EMBL/GenBank/DDBJ whole genome shotgun (WGS) entry which is preliminary data.</text>
</comment>
<dbReference type="GO" id="GO:0004831">
    <property type="term" value="F:tyrosine-tRNA ligase activity"/>
    <property type="evidence" value="ECO:0007669"/>
    <property type="project" value="UniProtKB-UniRule"/>
</dbReference>
<gene>
    <name evidence="13" type="ORF">A2531_05695</name>
</gene>
<keyword evidence="2 11" id="KW-0436">Ligase</keyword>
<dbReference type="CDD" id="cd00165">
    <property type="entry name" value="S4"/>
    <property type="match status" value="1"/>
</dbReference>